<reference evidence="2 3" key="1">
    <citation type="submission" date="2024-10" db="EMBL/GenBank/DDBJ databases">
        <title>Updated reference genomes for cyclostephanoid diatoms.</title>
        <authorList>
            <person name="Roberts W.R."/>
            <person name="Alverson A.J."/>
        </authorList>
    </citation>
    <scope>NUCLEOTIDE SEQUENCE [LARGE SCALE GENOMIC DNA]</scope>
    <source>
        <strain evidence="2 3">AJA276-08</strain>
    </source>
</reference>
<evidence type="ECO:0000256" key="1">
    <source>
        <dbReference type="SAM" id="MobiDB-lite"/>
    </source>
</evidence>
<dbReference type="AlphaFoldDB" id="A0ABD3MQW8"/>
<protein>
    <recommendedName>
        <fullName evidence="4">BZIP domain-containing protein</fullName>
    </recommendedName>
</protein>
<gene>
    <name evidence="2" type="ORF">ACHAW5_001825</name>
</gene>
<comment type="caution">
    <text evidence="2">The sequence shown here is derived from an EMBL/GenBank/DDBJ whole genome shotgun (WGS) entry which is preliminary data.</text>
</comment>
<keyword evidence="3" id="KW-1185">Reference proteome</keyword>
<evidence type="ECO:0008006" key="4">
    <source>
        <dbReference type="Google" id="ProtNLM"/>
    </source>
</evidence>
<dbReference type="Proteomes" id="UP001530315">
    <property type="component" value="Unassembled WGS sequence"/>
</dbReference>
<feature type="region of interest" description="Disordered" evidence="1">
    <location>
        <begin position="1"/>
        <end position="33"/>
    </location>
</feature>
<evidence type="ECO:0000313" key="3">
    <source>
        <dbReference type="Proteomes" id="UP001530315"/>
    </source>
</evidence>
<feature type="compositionally biased region" description="Polar residues" evidence="1">
    <location>
        <begin position="1"/>
        <end position="11"/>
    </location>
</feature>
<accession>A0ABD3MQW8</accession>
<organism evidence="2 3">
    <name type="scientific">Stephanodiscus triporus</name>
    <dbReference type="NCBI Taxonomy" id="2934178"/>
    <lineage>
        <taxon>Eukaryota</taxon>
        <taxon>Sar</taxon>
        <taxon>Stramenopiles</taxon>
        <taxon>Ochrophyta</taxon>
        <taxon>Bacillariophyta</taxon>
        <taxon>Coscinodiscophyceae</taxon>
        <taxon>Thalassiosirophycidae</taxon>
        <taxon>Stephanodiscales</taxon>
        <taxon>Stephanodiscaceae</taxon>
        <taxon>Stephanodiscus</taxon>
    </lineage>
</organism>
<sequence length="131" mass="15099">MLRGTSITLESDNPCRRGRTRSDHRRKKSDDVVDRIGQNEKMLRMKFEIEGLYEEIYELKRENEELWRIWERVRRTSPARGSGGGDVMHLKRAPPVAHFGGQVPCMVQVSDAIDNIGHASDLECNSDRDCE</sequence>
<dbReference type="EMBL" id="JALLAZ020001768">
    <property type="protein sequence ID" value="KAL3764632.1"/>
    <property type="molecule type" value="Genomic_DNA"/>
</dbReference>
<proteinExistence type="predicted"/>
<evidence type="ECO:0000313" key="2">
    <source>
        <dbReference type="EMBL" id="KAL3764632.1"/>
    </source>
</evidence>
<name>A0ABD3MQW8_9STRA</name>
<feature type="compositionally biased region" description="Basic residues" evidence="1">
    <location>
        <begin position="16"/>
        <end position="27"/>
    </location>
</feature>